<dbReference type="GeneTree" id="ENSGT00940000166687"/>
<reference evidence="3" key="1">
    <citation type="submission" date="2025-08" db="UniProtKB">
        <authorList>
            <consortium name="Ensembl"/>
        </authorList>
    </citation>
    <scope>IDENTIFICATION</scope>
</reference>
<reference evidence="3" key="2">
    <citation type="submission" date="2025-09" db="UniProtKB">
        <authorList>
            <consortium name="Ensembl"/>
        </authorList>
    </citation>
    <scope>IDENTIFICATION</scope>
</reference>
<evidence type="ECO:0000313" key="4">
    <source>
        <dbReference type="Proteomes" id="UP000264800"/>
    </source>
</evidence>
<feature type="region of interest" description="Disordered" evidence="2">
    <location>
        <begin position="216"/>
        <end position="236"/>
    </location>
</feature>
<feature type="compositionally biased region" description="Polar residues" evidence="2">
    <location>
        <begin position="221"/>
        <end position="236"/>
    </location>
</feature>
<feature type="region of interest" description="Disordered" evidence="2">
    <location>
        <begin position="452"/>
        <end position="477"/>
    </location>
</feature>
<dbReference type="Pfam" id="PF03535">
    <property type="entry name" value="Paxillin"/>
    <property type="match status" value="2"/>
</dbReference>
<dbReference type="GO" id="GO:0005925">
    <property type="term" value="C:focal adhesion"/>
    <property type="evidence" value="ECO:0007669"/>
    <property type="project" value="UniProtKB-SubCell"/>
</dbReference>
<feature type="compositionally biased region" description="Polar residues" evidence="2">
    <location>
        <begin position="62"/>
        <end position="79"/>
    </location>
</feature>
<evidence type="ECO:0000256" key="1">
    <source>
        <dbReference type="ARBA" id="ARBA00004246"/>
    </source>
</evidence>
<dbReference type="AlphaFoldDB" id="A0A3Q3BC42"/>
<protein>
    <submittedName>
        <fullName evidence="3">Paxillin-like</fullName>
    </submittedName>
</protein>
<accession>A0A3Q3BC42</accession>
<dbReference type="PANTHER" id="PTHR24216">
    <property type="entry name" value="PAXILLIN-RELATED"/>
    <property type="match status" value="1"/>
</dbReference>
<keyword evidence="4" id="KW-1185">Reference proteome</keyword>
<dbReference type="STRING" id="37003.ENSKMAP00000027045"/>
<dbReference type="OMA" id="SWIDECL"/>
<comment type="subcellular location">
    <subcellularLocation>
        <location evidence="1">Cell junction</location>
        <location evidence="1">Focal adhesion</location>
    </subcellularLocation>
</comment>
<feature type="compositionally biased region" description="Low complexity" evidence="2">
    <location>
        <begin position="418"/>
        <end position="428"/>
    </location>
</feature>
<organism evidence="3 4">
    <name type="scientific">Kryptolebias marmoratus</name>
    <name type="common">Mangrove killifish</name>
    <name type="synonym">Rivulus marmoratus</name>
    <dbReference type="NCBI Taxonomy" id="37003"/>
    <lineage>
        <taxon>Eukaryota</taxon>
        <taxon>Metazoa</taxon>
        <taxon>Chordata</taxon>
        <taxon>Craniata</taxon>
        <taxon>Vertebrata</taxon>
        <taxon>Euteleostomi</taxon>
        <taxon>Actinopterygii</taxon>
        <taxon>Neopterygii</taxon>
        <taxon>Teleostei</taxon>
        <taxon>Neoteleostei</taxon>
        <taxon>Acanthomorphata</taxon>
        <taxon>Ovalentaria</taxon>
        <taxon>Atherinomorphae</taxon>
        <taxon>Cyprinodontiformes</taxon>
        <taxon>Rivulidae</taxon>
        <taxon>Kryptolebias</taxon>
    </lineage>
</organism>
<feature type="compositionally biased region" description="Polar residues" evidence="2">
    <location>
        <begin position="35"/>
        <end position="47"/>
    </location>
</feature>
<feature type="region of interest" description="Disordered" evidence="2">
    <location>
        <begin position="35"/>
        <end position="108"/>
    </location>
</feature>
<feature type="compositionally biased region" description="Low complexity" evidence="2">
    <location>
        <begin position="462"/>
        <end position="477"/>
    </location>
</feature>
<feature type="compositionally biased region" description="Polar residues" evidence="2">
    <location>
        <begin position="333"/>
        <end position="375"/>
    </location>
</feature>
<dbReference type="PANTHER" id="PTHR24216:SF64">
    <property type="entry name" value="PAXILLIN"/>
    <property type="match status" value="1"/>
</dbReference>
<feature type="compositionally biased region" description="Low complexity" evidence="2">
    <location>
        <begin position="99"/>
        <end position="108"/>
    </location>
</feature>
<proteinExistence type="predicted"/>
<dbReference type="GO" id="GO:0007179">
    <property type="term" value="P:transforming growth factor beta receptor signaling pathway"/>
    <property type="evidence" value="ECO:0007669"/>
    <property type="project" value="TreeGrafter"/>
</dbReference>
<dbReference type="GO" id="GO:0034446">
    <property type="term" value="P:substrate adhesion-dependent cell spreading"/>
    <property type="evidence" value="ECO:0007669"/>
    <property type="project" value="TreeGrafter"/>
</dbReference>
<feature type="compositionally biased region" description="Pro residues" evidence="2">
    <location>
        <begin position="822"/>
        <end position="836"/>
    </location>
</feature>
<name>A0A3Q3BC42_KRYMA</name>
<feature type="region of interest" description="Disordered" evidence="2">
    <location>
        <begin position="333"/>
        <end position="388"/>
    </location>
</feature>
<feature type="region of interest" description="Disordered" evidence="2">
    <location>
        <begin position="409"/>
        <end position="429"/>
    </location>
</feature>
<feature type="compositionally biased region" description="Low complexity" evidence="2">
    <location>
        <begin position="376"/>
        <end position="388"/>
    </location>
</feature>
<dbReference type="Ensembl" id="ENSKMAT00000027384.1">
    <property type="protein sequence ID" value="ENSKMAP00000027045.1"/>
    <property type="gene ID" value="ENSKMAG00000020053.1"/>
</dbReference>
<evidence type="ECO:0000313" key="3">
    <source>
        <dbReference type="Ensembl" id="ENSKMAP00000027045.1"/>
    </source>
</evidence>
<dbReference type="GO" id="GO:0043542">
    <property type="term" value="P:endothelial cell migration"/>
    <property type="evidence" value="ECO:0007669"/>
    <property type="project" value="TreeGrafter"/>
</dbReference>
<feature type="region of interest" description="Disordered" evidence="2">
    <location>
        <begin position="577"/>
        <end position="603"/>
    </location>
</feature>
<sequence length="836" mass="89199">MDDLDALLADLESTTSHISKRPLFLSGETAYSFPVESQNQQDICSPSQVPPENPLNGIGETESISSAQKSPWSKESSSPILRAGEEDHVYSFPNKQKNSESSSAAAMNSSLGSNLSELDRLLLELNTVQQSTPTLLTEDVAPPLPSSGTIHHIQENGVSTSGKATPPTLEKPKRIAAARGIEDVRPSVESLLDELESSVPTPSPIPTALVVSDVHGDTQEETLPQQQARMSASSATRELDELMASLSDFKVQSNSGSQQSVNQDSGEPPLVAIVQAVTPHIDSEDTPLPSDYTALSCTPLSLELHIDEDGCSVPASSYGSSVTTASSKSFQYSHVQQRNDGGTVTSEVSRLESFSTSKPFGQTEVSSPTHTLGTKVSTSTGVSARSSSPVAAKSPLTVSKIASPILRDKSRPVDVKSKSPVPKSFSPVHIGHSPLAVTNSYSPLTVSTAAEAAPKRASPVTVPRLSSPVPKSVSPVPVPAISSPLAIPKSASPDLFSKSASPLTIPRLSSPVPRTASPLTVPNIFSSSTFPKSCGSEIIPRSSSPVTLPRLSSPVMVPKIESLVAKSSPQVTRKTFAASGTSSPRASPVLSTTVPSNIPNGSETKGGNLLDLTWPCREPLLDDALDRILSPDSSRLTENQPPASIMPTDEDRFWEEEDGIYPDLSREGTLTPMTEFSWMDECFTPSSCPGTPDVALDLPIQQPSAVERLSASGQLKSVIRRTKETSNIHPMYRDGLRRKMGPIIVNKSNSQDRLIEELQGKLGIGRVERSRRKQQPDDWLTEGVIVMSTPQRTREEGIQPSVGKIIIPPESPAPQRKVLPPQQSPPAPKKPPPVKQ</sequence>
<evidence type="ECO:0000256" key="2">
    <source>
        <dbReference type="SAM" id="MobiDB-lite"/>
    </source>
</evidence>
<dbReference type="Proteomes" id="UP000264800">
    <property type="component" value="Unplaced"/>
</dbReference>
<feature type="region of interest" description="Disordered" evidence="2">
    <location>
        <begin position="788"/>
        <end position="836"/>
    </location>
</feature>